<feature type="transmembrane region" description="Helical" evidence="1">
    <location>
        <begin position="496"/>
        <end position="517"/>
    </location>
</feature>
<keyword evidence="1" id="KW-0812">Transmembrane</keyword>
<feature type="transmembrane region" description="Helical" evidence="1">
    <location>
        <begin position="20"/>
        <end position="44"/>
    </location>
</feature>
<dbReference type="RefSeq" id="WP_192862228.1">
    <property type="nucleotide sequence ID" value="NZ_JADAQT010000067.1"/>
</dbReference>
<accession>A0ABR9MW87</accession>
<evidence type="ECO:0000313" key="3">
    <source>
        <dbReference type="Proteomes" id="UP000625527"/>
    </source>
</evidence>
<dbReference type="EMBL" id="JADAQT010000067">
    <property type="protein sequence ID" value="MBE1875654.1"/>
    <property type="molecule type" value="Genomic_DNA"/>
</dbReference>
<name>A0ABR9MW87_9MICO</name>
<reference evidence="2 3" key="1">
    <citation type="submission" date="2020-10" db="EMBL/GenBank/DDBJ databases">
        <title>Myceligenerans pegani sp. nov., an endophytic actinomycete isolated from Peganum harmala L. in Xinjiang, China.</title>
        <authorList>
            <person name="Xin L."/>
        </authorList>
    </citation>
    <scope>NUCLEOTIDE SEQUENCE [LARGE SCALE GENOMIC DNA]</scope>
    <source>
        <strain evidence="2 3">TRM65318</strain>
    </source>
</reference>
<feature type="transmembrane region" description="Helical" evidence="1">
    <location>
        <begin position="160"/>
        <end position="182"/>
    </location>
</feature>
<keyword evidence="3" id="KW-1185">Reference proteome</keyword>
<gene>
    <name evidence="2" type="ORF">IHE71_08020</name>
</gene>
<feature type="transmembrane region" description="Helical" evidence="1">
    <location>
        <begin position="454"/>
        <end position="476"/>
    </location>
</feature>
<proteinExistence type="predicted"/>
<comment type="caution">
    <text evidence="2">The sequence shown here is derived from an EMBL/GenBank/DDBJ whole genome shotgun (WGS) entry which is preliminary data.</text>
</comment>
<evidence type="ECO:0000313" key="2">
    <source>
        <dbReference type="EMBL" id="MBE1875654.1"/>
    </source>
</evidence>
<keyword evidence="1" id="KW-1133">Transmembrane helix</keyword>
<feature type="transmembrane region" description="Helical" evidence="1">
    <location>
        <begin position="238"/>
        <end position="256"/>
    </location>
</feature>
<feature type="transmembrane region" description="Helical" evidence="1">
    <location>
        <begin position="189"/>
        <end position="208"/>
    </location>
</feature>
<organism evidence="2 3">
    <name type="scientific">Myceligenerans pegani</name>
    <dbReference type="NCBI Taxonomy" id="2776917"/>
    <lineage>
        <taxon>Bacteria</taxon>
        <taxon>Bacillati</taxon>
        <taxon>Actinomycetota</taxon>
        <taxon>Actinomycetes</taxon>
        <taxon>Micrococcales</taxon>
        <taxon>Promicromonosporaceae</taxon>
        <taxon>Myceligenerans</taxon>
    </lineage>
</organism>
<sequence>MADLAGTWQVLRHILHRDRWVLPLWLLGTWTLATSRALSIATVYPDEAARRLRYDAVMSDVPMFKLFQGPAYGDSAAALVAQESVAGGTLLAALWACLLVVRHTRAEEQAGRTELARAGVVGRHAHLAAALTEVLGAAVLLAVLVAATMAAAGLPVTGSVVFGLVLGAAAAIGAGLAAVAAQVTANPRLAAWGAFLLFFALHFVRGIGDLAGGSAARAVWAVPNAWLQRTRPFADERWWPFGLVLVLVVVLVVVAFRLSARRDLAAAVVAPRPGPDGAEEWVRGPIAMAWRQHRTALLVWVAALSAVTIPSGFGGTAAMESYATSDLMAEWAAAMGTGDPADAFFAYIVFTMVFPVTIYAMATALRVVGEERSGLAETVLARPTTRLAWAGGHLLVAASVPVVLELVIGLGFGIGSGQLGTMLRTTMVLVPAVWVMVGVAVAAFGLVPRLAAVLPWLVFAVALTGELGQHLGWPRWTFLVTSPFSHVMPFYGPPSAGTVLALMLLAAGLTAAGLVGLRRRDLVTS</sequence>
<feature type="transmembrane region" description="Helical" evidence="1">
    <location>
        <begin position="389"/>
        <end position="414"/>
    </location>
</feature>
<feature type="transmembrane region" description="Helical" evidence="1">
    <location>
        <begin position="426"/>
        <end position="447"/>
    </location>
</feature>
<keyword evidence="1" id="KW-0472">Membrane</keyword>
<protein>
    <submittedName>
        <fullName evidence="2">Antibiotic ABC transporter</fullName>
    </submittedName>
</protein>
<feature type="transmembrane region" description="Helical" evidence="1">
    <location>
        <begin position="127"/>
        <end position="154"/>
    </location>
</feature>
<feature type="transmembrane region" description="Helical" evidence="1">
    <location>
        <begin position="344"/>
        <end position="368"/>
    </location>
</feature>
<feature type="transmembrane region" description="Helical" evidence="1">
    <location>
        <begin position="297"/>
        <end position="319"/>
    </location>
</feature>
<evidence type="ECO:0000256" key="1">
    <source>
        <dbReference type="SAM" id="Phobius"/>
    </source>
</evidence>
<dbReference type="Proteomes" id="UP000625527">
    <property type="component" value="Unassembled WGS sequence"/>
</dbReference>